<proteinExistence type="predicted"/>
<name>A0A9N7Z7V7_PLEPL</name>
<dbReference type="AlphaFoldDB" id="A0A9N7Z7V7"/>
<evidence type="ECO:0000313" key="3">
    <source>
        <dbReference type="Proteomes" id="UP001153269"/>
    </source>
</evidence>
<accession>A0A9N7Z7V7</accession>
<evidence type="ECO:0000313" key="2">
    <source>
        <dbReference type="EMBL" id="CAB1453736.1"/>
    </source>
</evidence>
<feature type="region of interest" description="Disordered" evidence="1">
    <location>
        <begin position="1"/>
        <end position="55"/>
    </location>
</feature>
<feature type="compositionally biased region" description="Basic and acidic residues" evidence="1">
    <location>
        <begin position="33"/>
        <end position="47"/>
    </location>
</feature>
<dbReference type="EMBL" id="CADEAL010004181">
    <property type="protein sequence ID" value="CAB1453736.1"/>
    <property type="molecule type" value="Genomic_DNA"/>
</dbReference>
<sequence>MATEGEMKLSPYTAQPASEDGGAIRPSSLTVHSSREGHYMSDAETHSELQSARRASFCSAETLRESLAAHISREILTAALLFLSQCTGERTITDNTEVEETDLGGFQ</sequence>
<dbReference type="Proteomes" id="UP001153269">
    <property type="component" value="Unassembled WGS sequence"/>
</dbReference>
<keyword evidence="3" id="KW-1185">Reference proteome</keyword>
<organism evidence="2 3">
    <name type="scientific">Pleuronectes platessa</name>
    <name type="common">European plaice</name>
    <dbReference type="NCBI Taxonomy" id="8262"/>
    <lineage>
        <taxon>Eukaryota</taxon>
        <taxon>Metazoa</taxon>
        <taxon>Chordata</taxon>
        <taxon>Craniata</taxon>
        <taxon>Vertebrata</taxon>
        <taxon>Euteleostomi</taxon>
        <taxon>Actinopterygii</taxon>
        <taxon>Neopterygii</taxon>
        <taxon>Teleostei</taxon>
        <taxon>Neoteleostei</taxon>
        <taxon>Acanthomorphata</taxon>
        <taxon>Carangaria</taxon>
        <taxon>Pleuronectiformes</taxon>
        <taxon>Pleuronectoidei</taxon>
        <taxon>Pleuronectidae</taxon>
        <taxon>Pleuronectes</taxon>
    </lineage>
</organism>
<reference evidence="2" key="1">
    <citation type="submission" date="2020-03" db="EMBL/GenBank/DDBJ databases">
        <authorList>
            <person name="Weist P."/>
        </authorList>
    </citation>
    <scope>NUCLEOTIDE SEQUENCE</scope>
</reference>
<protein>
    <submittedName>
        <fullName evidence="2">Uncharacterized protein</fullName>
    </submittedName>
</protein>
<gene>
    <name evidence="2" type="ORF">PLEPLA_LOCUS41496</name>
</gene>
<evidence type="ECO:0000256" key="1">
    <source>
        <dbReference type="SAM" id="MobiDB-lite"/>
    </source>
</evidence>
<comment type="caution">
    <text evidence="2">The sequence shown here is derived from an EMBL/GenBank/DDBJ whole genome shotgun (WGS) entry which is preliminary data.</text>
</comment>